<feature type="transmembrane region" description="Helical" evidence="1">
    <location>
        <begin position="7"/>
        <end position="26"/>
    </location>
</feature>
<protein>
    <recommendedName>
        <fullName evidence="4">Ferrochelatase</fullName>
    </recommendedName>
</protein>
<name>A0ABX8RDK5_9CLOT</name>
<reference evidence="2" key="1">
    <citation type="submission" date="2021-07" db="EMBL/GenBank/DDBJ databases">
        <title>Complete genome sequence of Crassaminicella sp. 143-21, isolated from a deep-sea hydrothermal vent.</title>
        <authorList>
            <person name="Li X."/>
        </authorList>
    </citation>
    <scope>NUCLEOTIDE SEQUENCE</scope>
    <source>
        <strain evidence="2">143-21</strain>
    </source>
</reference>
<evidence type="ECO:0000313" key="2">
    <source>
        <dbReference type="EMBL" id="QXM05800.1"/>
    </source>
</evidence>
<proteinExistence type="predicted"/>
<evidence type="ECO:0000313" key="3">
    <source>
        <dbReference type="Proteomes" id="UP000886818"/>
    </source>
</evidence>
<feature type="transmembrane region" description="Helical" evidence="1">
    <location>
        <begin position="32"/>
        <end position="49"/>
    </location>
</feature>
<dbReference type="Proteomes" id="UP000886818">
    <property type="component" value="Chromosome"/>
</dbReference>
<sequence length="394" mass="46878">MKAIENLKVLFLSIVFSIFSICYLVSFGFLERLSVAILTIFFCIFIKNIKKVKLSYICTVLCGMIVGILLCNYVLFFFEYKEECKNEFIYKEENENTAVLLVYDGEPERYDLPILLKNMNRKYSLKENIFLPLRLYRYKRVYEKVGISRYNYISRSIGQKLSNHLDDGYDIYISYLNNKPYYEEVFYEKVLKQKYKKIIIVPVFLTESINYKNIVHKLEMDHLYNRKNILKFMNPLWNGEKIIKSIVQEACNEDGEKKEMGIILIGSMDIMVNKDIEPKAVNQQRLFMEKIKKGLIKNGFEERKIKFLRQNLNDSEINNILGELQQYGVGKILFIGIDDILDKIENQYKIEKSIEKIKRTEELDIKYMKGWGESDLVIEELEFRIRLLNVEKWN</sequence>
<evidence type="ECO:0000256" key="1">
    <source>
        <dbReference type="SAM" id="Phobius"/>
    </source>
</evidence>
<organism evidence="2 3">
    <name type="scientific">Crassaminicella indica</name>
    <dbReference type="NCBI Taxonomy" id="2855394"/>
    <lineage>
        <taxon>Bacteria</taxon>
        <taxon>Bacillati</taxon>
        <taxon>Bacillota</taxon>
        <taxon>Clostridia</taxon>
        <taxon>Eubacteriales</taxon>
        <taxon>Clostridiaceae</taxon>
        <taxon>Crassaminicella</taxon>
    </lineage>
</organism>
<keyword evidence="1" id="KW-0472">Membrane</keyword>
<keyword evidence="3" id="KW-1185">Reference proteome</keyword>
<feature type="transmembrane region" description="Helical" evidence="1">
    <location>
        <begin position="56"/>
        <end position="78"/>
    </location>
</feature>
<keyword evidence="1" id="KW-1133">Transmembrane helix</keyword>
<keyword evidence="1" id="KW-0812">Transmembrane</keyword>
<dbReference type="EMBL" id="CP078093">
    <property type="protein sequence ID" value="QXM05800.1"/>
    <property type="molecule type" value="Genomic_DNA"/>
</dbReference>
<gene>
    <name evidence="2" type="ORF">KVH43_10600</name>
</gene>
<evidence type="ECO:0008006" key="4">
    <source>
        <dbReference type="Google" id="ProtNLM"/>
    </source>
</evidence>
<dbReference type="RefSeq" id="WP_218282498.1">
    <property type="nucleotide sequence ID" value="NZ_CP078093.1"/>
</dbReference>
<accession>A0ABX8RDK5</accession>